<gene>
    <name evidence="1" type="ORF">EYF80_043285</name>
</gene>
<sequence>MARKANPTSTGGDWKETKDSLLSLSVKDRRLHYGTSDFVSLEDVSVWTPTADTFPPPSNPFIAILCQSTMVNLHCSRHIGMKHMRVRVCSAAHPKAQQLHTTREHQDRRAALSQLSTRGVTSWTRRFPSTAVTSPSWRSMPSSMQTGMYPQLHTRSCGYMRNRRGAESEQVETKEHAAPPGSFLPSFLPSFSHLIDQIKLWVGAGKRLAVATAERYTIRANSVRGLQVQTACERERVSVHYTVAPRQIRNPERKLRRCVDGQEGGRSRGAVRYGRWSSFTYRITH</sequence>
<evidence type="ECO:0000313" key="2">
    <source>
        <dbReference type="Proteomes" id="UP000314294"/>
    </source>
</evidence>
<evidence type="ECO:0000313" key="1">
    <source>
        <dbReference type="EMBL" id="TNN46521.1"/>
    </source>
</evidence>
<name>A0A4Z2FZV1_9TELE</name>
<proteinExistence type="predicted"/>
<protein>
    <submittedName>
        <fullName evidence="1">Uncharacterized protein</fullName>
    </submittedName>
</protein>
<keyword evidence="2" id="KW-1185">Reference proteome</keyword>
<comment type="caution">
    <text evidence="1">The sequence shown here is derived from an EMBL/GenBank/DDBJ whole genome shotgun (WGS) entry which is preliminary data.</text>
</comment>
<organism evidence="1 2">
    <name type="scientific">Liparis tanakae</name>
    <name type="common">Tanaka's snailfish</name>
    <dbReference type="NCBI Taxonomy" id="230148"/>
    <lineage>
        <taxon>Eukaryota</taxon>
        <taxon>Metazoa</taxon>
        <taxon>Chordata</taxon>
        <taxon>Craniata</taxon>
        <taxon>Vertebrata</taxon>
        <taxon>Euteleostomi</taxon>
        <taxon>Actinopterygii</taxon>
        <taxon>Neopterygii</taxon>
        <taxon>Teleostei</taxon>
        <taxon>Neoteleostei</taxon>
        <taxon>Acanthomorphata</taxon>
        <taxon>Eupercaria</taxon>
        <taxon>Perciformes</taxon>
        <taxon>Cottioidei</taxon>
        <taxon>Cottales</taxon>
        <taxon>Liparidae</taxon>
        <taxon>Liparis</taxon>
    </lineage>
</organism>
<dbReference type="OrthoDB" id="6133115at2759"/>
<dbReference type="AlphaFoldDB" id="A0A4Z2FZV1"/>
<dbReference type="EMBL" id="SRLO01000785">
    <property type="protein sequence ID" value="TNN46521.1"/>
    <property type="molecule type" value="Genomic_DNA"/>
</dbReference>
<accession>A0A4Z2FZV1</accession>
<dbReference type="Proteomes" id="UP000314294">
    <property type="component" value="Unassembled WGS sequence"/>
</dbReference>
<reference evidence="1 2" key="1">
    <citation type="submission" date="2019-03" db="EMBL/GenBank/DDBJ databases">
        <title>First draft genome of Liparis tanakae, snailfish: a comprehensive survey of snailfish specific genes.</title>
        <authorList>
            <person name="Kim W."/>
            <person name="Song I."/>
            <person name="Jeong J.-H."/>
            <person name="Kim D."/>
            <person name="Kim S."/>
            <person name="Ryu S."/>
            <person name="Song J.Y."/>
            <person name="Lee S.K."/>
        </authorList>
    </citation>
    <scope>NUCLEOTIDE SEQUENCE [LARGE SCALE GENOMIC DNA]</scope>
    <source>
        <tissue evidence="1">Muscle</tissue>
    </source>
</reference>